<keyword evidence="3" id="KW-0597">Phosphoprotein</keyword>
<feature type="domain" description="Response regulatory" evidence="4">
    <location>
        <begin position="18"/>
        <end position="136"/>
    </location>
</feature>
<keyword evidence="1" id="KW-0547">Nucleotide-binding</keyword>
<dbReference type="PANTHER" id="PTHR43384:SF6">
    <property type="entry name" value="SEPTUM SITE-DETERMINING PROTEIN MIND HOMOLOG, CHLOROPLASTIC"/>
    <property type="match status" value="1"/>
</dbReference>
<evidence type="ECO:0000256" key="1">
    <source>
        <dbReference type="ARBA" id="ARBA00022741"/>
    </source>
</evidence>
<dbReference type="SUPFAM" id="SSF52540">
    <property type="entry name" value="P-loop containing nucleoside triphosphate hydrolases"/>
    <property type="match status" value="1"/>
</dbReference>
<dbReference type="RefSeq" id="WP_137335487.1">
    <property type="nucleotide sequence ID" value="NZ_CP040078.1"/>
</dbReference>
<dbReference type="PANTHER" id="PTHR43384">
    <property type="entry name" value="SEPTUM SITE-DETERMINING PROTEIN MIND HOMOLOG, CHLOROPLASTIC-RELATED"/>
    <property type="match status" value="1"/>
</dbReference>
<dbReference type="AlphaFoldDB" id="A0A4P8IW97"/>
<dbReference type="GO" id="GO:0016887">
    <property type="term" value="F:ATP hydrolysis activity"/>
    <property type="evidence" value="ECO:0007669"/>
    <property type="project" value="TreeGrafter"/>
</dbReference>
<dbReference type="Proteomes" id="UP000298656">
    <property type="component" value="Chromosome 2"/>
</dbReference>
<reference evidence="5 6" key="1">
    <citation type="submission" date="2019-05" db="EMBL/GenBank/DDBJ databases">
        <title>Burkholderia sp. DHOD12, isolated from subtropical forest soil.</title>
        <authorList>
            <person name="Gao Z.-H."/>
            <person name="Qiu L.-H."/>
        </authorList>
    </citation>
    <scope>NUCLEOTIDE SEQUENCE [LARGE SCALE GENOMIC DNA]</scope>
    <source>
        <strain evidence="5 6">DHOD12</strain>
    </source>
</reference>
<sequence>MKVATPFSSQPAAVKTADFVAIVTDPGSRDVIGKLLLDHAIPNAHLQLGTFEDTIRLLQQVERSPRQLIVDVSDLAMPLSDLNRLAQVCEPSIKVVAIGDQNDVGLFRNLLRIGVQDYLVKPLTVELLRRSLASNEPVLQVRTGKVLSFIGARGGVGVTTIAVCLARHLSSETRRRIAYVDLNLNGGAANAQLGVLNNNGLIELLQMPQRPDASFIERVLVTKTDRLFVLSAELPYGADPSIRPGAVAELVDALKQDFHYVLLDVPRGGGHVMEEALDTSNLVYLVADRSVHAARECARLIRFAQELPGERITSVLLNNPLEPVNGRVDGADFDQAFGRMIAHELPYAPKALALAENLGEPVAAARHGFLSTIAAVAHGITGEGAAAAEPWYAWFTKKRG</sequence>
<feature type="modified residue" description="4-aspartylphosphate" evidence="3">
    <location>
        <position position="74"/>
    </location>
</feature>
<keyword evidence="2" id="KW-0067">ATP-binding</keyword>
<evidence type="ECO:0000313" key="6">
    <source>
        <dbReference type="Proteomes" id="UP000298656"/>
    </source>
</evidence>
<evidence type="ECO:0000259" key="4">
    <source>
        <dbReference type="PROSITE" id="PS50110"/>
    </source>
</evidence>
<gene>
    <name evidence="5" type="ORF">FAZ95_26600</name>
</gene>
<dbReference type="GO" id="GO:0009898">
    <property type="term" value="C:cytoplasmic side of plasma membrane"/>
    <property type="evidence" value="ECO:0007669"/>
    <property type="project" value="TreeGrafter"/>
</dbReference>
<keyword evidence="6" id="KW-1185">Reference proteome</keyword>
<dbReference type="SUPFAM" id="SSF52172">
    <property type="entry name" value="CheY-like"/>
    <property type="match status" value="1"/>
</dbReference>
<dbReference type="InterPro" id="IPR050625">
    <property type="entry name" value="ParA/MinD_ATPase"/>
</dbReference>
<dbReference type="GO" id="GO:0051782">
    <property type="term" value="P:negative regulation of cell division"/>
    <property type="evidence" value="ECO:0007669"/>
    <property type="project" value="TreeGrafter"/>
</dbReference>
<proteinExistence type="predicted"/>
<dbReference type="InterPro" id="IPR001789">
    <property type="entry name" value="Sig_transdc_resp-reg_receiver"/>
</dbReference>
<evidence type="ECO:0000256" key="2">
    <source>
        <dbReference type="ARBA" id="ARBA00022840"/>
    </source>
</evidence>
<evidence type="ECO:0000313" key="5">
    <source>
        <dbReference type="EMBL" id="QCP52716.1"/>
    </source>
</evidence>
<dbReference type="PROSITE" id="PS50110">
    <property type="entry name" value="RESPONSE_REGULATORY"/>
    <property type="match status" value="1"/>
</dbReference>
<dbReference type="Pfam" id="PF13614">
    <property type="entry name" value="AAA_31"/>
    <property type="match status" value="1"/>
</dbReference>
<dbReference type="InterPro" id="IPR025669">
    <property type="entry name" value="AAA_dom"/>
</dbReference>
<dbReference type="EMBL" id="CP040078">
    <property type="protein sequence ID" value="QCP52716.1"/>
    <property type="molecule type" value="Genomic_DNA"/>
</dbReference>
<dbReference type="OrthoDB" id="8595957at2"/>
<dbReference type="Gene3D" id="3.40.50.2300">
    <property type="match status" value="1"/>
</dbReference>
<dbReference type="GO" id="GO:0005829">
    <property type="term" value="C:cytosol"/>
    <property type="evidence" value="ECO:0007669"/>
    <property type="project" value="TreeGrafter"/>
</dbReference>
<evidence type="ECO:0000256" key="3">
    <source>
        <dbReference type="PROSITE-ProRule" id="PRU00169"/>
    </source>
</evidence>
<accession>A0A4P8IW97</accession>
<dbReference type="Gene3D" id="3.40.50.300">
    <property type="entry name" value="P-loop containing nucleotide triphosphate hydrolases"/>
    <property type="match status" value="1"/>
</dbReference>
<dbReference type="InterPro" id="IPR011006">
    <property type="entry name" value="CheY-like_superfamily"/>
</dbReference>
<name>A0A4P8IW97_9BURK</name>
<protein>
    <submittedName>
        <fullName evidence="5">Fimbrial protein</fullName>
    </submittedName>
</protein>
<dbReference type="GO" id="GO:0000160">
    <property type="term" value="P:phosphorelay signal transduction system"/>
    <property type="evidence" value="ECO:0007669"/>
    <property type="project" value="InterPro"/>
</dbReference>
<dbReference type="GO" id="GO:0005524">
    <property type="term" value="F:ATP binding"/>
    <property type="evidence" value="ECO:0007669"/>
    <property type="project" value="UniProtKB-KW"/>
</dbReference>
<dbReference type="InterPro" id="IPR027417">
    <property type="entry name" value="P-loop_NTPase"/>
</dbReference>
<dbReference type="KEGG" id="tvl:FAZ95_26600"/>
<organism evidence="5 6">
    <name type="scientific">Trinickia violacea</name>
    <dbReference type="NCBI Taxonomy" id="2571746"/>
    <lineage>
        <taxon>Bacteria</taxon>
        <taxon>Pseudomonadati</taxon>
        <taxon>Pseudomonadota</taxon>
        <taxon>Betaproteobacteria</taxon>
        <taxon>Burkholderiales</taxon>
        <taxon>Burkholderiaceae</taxon>
        <taxon>Trinickia</taxon>
    </lineage>
</organism>